<dbReference type="Gene3D" id="3.30.70.60">
    <property type="match status" value="1"/>
</dbReference>
<dbReference type="InterPro" id="IPR007445">
    <property type="entry name" value="PilO"/>
</dbReference>
<evidence type="ECO:0000256" key="2">
    <source>
        <dbReference type="SAM" id="Phobius"/>
    </source>
</evidence>
<dbReference type="GO" id="GO:0043683">
    <property type="term" value="P:type IV pilus assembly"/>
    <property type="evidence" value="ECO:0007669"/>
    <property type="project" value="InterPro"/>
</dbReference>
<evidence type="ECO:0000313" key="3">
    <source>
        <dbReference type="EMBL" id="MBK6972455.1"/>
    </source>
</evidence>
<keyword evidence="2" id="KW-0812">Transmembrane</keyword>
<keyword evidence="1" id="KW-0175">Coiled coil</keyword>
<dbReference type="EMBL" id="JADJEV010000002">
    <property type="protein sequence ID" value="MBK6972455.1"/>
    <property type="molecule type" value="Genomic_DNA"/>
</dbReference>
<dbReference type="GO" id="GO:0043107">
    <property type="term" value="P:type IV pilus-dependent motility"/>
    <property type="evidence" value="ECO:0007669"/>
    <property type="project" value="InterPro"/>
</dbReference>
<keyword evidence="2" id="KW-0472">Membrane</keyword>
<dbReference type="Gene3D" id="1.10.287.540">
    <property type="entry name" value="Helix hairpin bin"/>
    <property type="match status" value="1"/>
</dbReference>
<dbReference type="PANTHER" id="PTHR39555:SF1">
    <property type="entry name" value="TYPE IV PILUS INNER MEMBRANE COMPONENT PILO"/>
    <property type="match status" value="1"/>
</dbReference>
<name>A0A9D7E3W6_9PROT</name>
<dbReference type="AlphaFoldDB" id="A0A9D7E3W6"/>
<organism evidence="3 4">
    <name type="scientific">Candidatus Methylophosphatis roskildensis</name>
    <dbReference type="NCBI Taxonomy" id="2899263"/>
    <lineage>
        <taxon>Bacteria</taxon>
        <taxon>Pseudomonadati</taxon>
        <taxon>Pseudomonadota</taxon>
        <taxon>Betaproteobacteria</taxon>
        <taxon>Nitrosomonadales</taxon>
        <taxon>Sterolibacteriaceae</taxon>
        <taxon>Candidatus Methylophosphatis</taxon>
    </lineage>
</organism>
<feature type="coiled-coil region" evidence="1">
    <location>
        <begin position="81"/>
        <end position="108"/>
    </location>
</feature>
<dbReference type="PIRSF" id="PIRSF016482">
    <property type="entry name" value="PilO"/>
    <property type="match status" value="1"/>
</dbReference>
<accession>A0A9D7E3W6</accession>
<proteinExistence type="predicted"/>
<protein>
    <submittedName>
        <fullName evidence="3">Type 4a pilus biogenesis protein PilO</fullName>
    </submittedName>
</protein>
<dbReference type="Pfam" id="PF04350">
    <property type="entry name" value="PilO"/>
    <property type="match status" value="1"/>
</dbReference>
<feature type="transmembrane region" description="Helical" evidence="2">
    <location>
        <begin position="34"/>
        <end position="55"/>
    </location>
</feature>
<evidence type="ECO:0000313" key="4">
    <source>
        <dbReference type="Proteomes" id="UP000807785"/>
    </source>
</evidence>
<dbReference type="PANTHER" id="PTHR39555">
    <property type="entry name" value="FIMBRIAL ASSEMBLY PROTEIN PILO-LIKE PROTEIN-RELATED"/>
    <property type="match status" value="1"/>
</dbReference>
<reference evidence="3" key="1">
    <citation type="submission" date="2020-10" db="EMBL/GenBank/DDBJ databases">
        <title>Connecting structure to function with the recovery of over 1000 high-quality activated sludge metagenome-assembled genomes encoding full-length rRNA genes using long-read sequencing.</title>
        <authorList>
            <person name="Singleton C.M."/>
            <person name="Petriglieri F."/>
            <person name="Kristensen J.M."/>
            <person name="Kirkegaard R.H."/>
            <person name="Michaelsen T.Y."/>
            <person name="Andersen M.H."/>
            <person name="Karst S.M."/>
            <person name="Dueholm M.S."/>
            <person name="Nielsen P.H."/>
            <person name="Albertsen M."/>
        </authorList>
    </citation>
    <scope>NUCLEOTIDE SEQUENCE</scope>
    <source>
        <strain evidence="3">Bjer_18-Q3-R1-45_BAT3C.347</strain>
    </source>
</reference>
<keyword evidence="2" id="KW-1133">Transmembrane helix</keyword>
<dbReference type="InterPro" id="IPR014717">
    <property type="entry name" value="Transl_elong_EF1B/ribsomal_bS6"/>
</dbReference>
<gene>
    <name evidence="3" type="ORF">IPH26_05685</name>
</gene>
<sequence length="226" mass="25423">MSAQIMDRVRGFDLGKLVDDFRTLDPKDPGLWPLVPKIVILVALLALIIAAGWWFDWKDQIDEYAQKEQQEVKLREEWLGKKRQAVNLDEHRKQLAEIDRQFGALLKQLPNKSEMESLLVDINQAGLGRGLQFELFKPGVEIVKDFYAELPITVKLTGSYHDLGSFAGDVAKMPRIVTLNNVVIDGSGGGSTLKMETIATTFRYLDEEELASQRRAKAAATKPKAK</sequence>
<dbReference type="Proteomes" id="UP000807785">
    <property type="component" value="Unassembled WGS sequence"/>
</dbReference>
<comment type="caution">
    <text evidence="3">The sequence shown here is derived from an EMBL/GenBank/DDBJ whole genome shotgun (WGS) entry which is preliminary data.</text>
</comment>
<evidence type="ECO:0000256" key="1">
    <source>
        <dbReference type="SAM" id="Coils"/>
    </source>
</evidence>